<evidence type="ECO:0000313" key="3">
    <source>
        <dbReference type="Proteomes" id="UP000318331"/>
    </source>
</evidence>
<name>A0A543I6D9_9MICO</name>
<proteinExistence type="predicted"/>
<dbReference type="Gene3D" id="3.40.1580.10">
    <property type="entry name" value="SMI1/KNR4-like"/>
    <property type="match status" value="1"/>
</dbReference>
<evidence type="ECO:0000259" key="1">
    <source>
        <dbReference type="Pfam" id="PF09346"/>
    </source>
</evidence>
<dbReference type="AlphaFoldDB" id="A0A543I6D9"/>
<reference evidence="2 3" key="1">
    <citation type="submission" date="2019-06" db="EMBL/GenBank/DDBJ databases">
        <title>Sequencing the genomes of 1000 actinobacteria strains.</title>
        <authorList>
            <person name="Klenk H.-P."/>
        </authorList>
    </citation>
    <scope>NUCLEOTIDE SEQUENCE [LARGE SCALE GENOMIC DNA]</scope>
    <source>
        <strain evidence="2 3">DSM 18031</strain>
    </source>
</reference>
<dbReference type="OrthoDB" id="5061010at2"/>
<dbReference type="InterPro" id="IPR018958">
    <property type="entry name" value="Knr4/Smi1-like_dom"/>
</dbReference>
<dbReference type="Proteomes" id="UP000318331">
    <property type="component" value="Unassembled WGS sequence"/>
</dbReference>
<accession>A0A543I6D9</accession>
<comment type="caution">
    <text evidence="2">The sequence shown here is derived from an EMBL/GenBank/DDBJ whole genome shotgun (WGS) entry which is preliminary data.</text>
</comment>
<dbReference type="InterPro" id="IPR037883">
    <property type="entry name" value="Knr4/Smi1-like_sf"/>
</dbReference>
<gene>
    <name evidence="2" type="ORF">FB466_0957</name>
</gene>
<dbReference type="Pfam" id="PF09346">
    <property type="entry name" value="SMI1_KNR4"/>
    <property type="match status" value="1"/>
</dbReference>
<dbReference type="SUPFAM" id="SSF160631">
    <property type="entry name" value="SMI1/KNR4-like"/>
    <property type="match status" value="1"/>
</dbReference>
<organism evidence="2 3">
    <name type="scientific">Klugiella xanthotipulae</name>
    <dbReference type="NCBI Taxonomy" id="244735"/>
    <lineage>
        <taxon>Bacteria</taxon>
        <taxon>Bacillati</taxon>
        <taxon>Actinomycetota</taxon>
        <taxon>Actinomycetes</taxon>
        <taxon>Micrococcales</taxon>
        <taxon>Microbacteriaceae</taxon>
        <taxon>Klugiella</taxon>
    </lineage>
</organism>
<keyword evidence="3" id="KW-1185">Reference proteome</keyword>
<dbReference type="EMBL" id="VFPN01000001">
    <property type="protein sequence ID" value="TQM66129.1"/>
    <property type="molecule type" value="Genomic_DNA"/>
</dbReference>
<sequence length="176" mass="19571">MISFADWRPPIVELVATKQALAAGDPEGIFPYHLPEVAASEEAIATAERALHITFDHEYRNFLTFAGGWKGFHQSVSLLTTTELVSGPLRDSACEAFEAMPELLEDLGWSPENLLPIAATLEDVDIFLMKIGGGGVSESQVYWVAEGELIDTFETFSHFFVSIIDHTKRRIIKMQE</sequence>
<feature type="domain" description="Knr4/Smi1-like" evidence="1">
    <location>
        <begin position="39"/>
        <end position="160"/>
    </location>
</feature>
<protein>
    <submittedName>
        <fullName evidence="2">SUKH superfamily protein</fullName>
    </submittedName>
</protein>
<evidence type="ECO:0000313" key="2">
    <source>
        <dbReference type="EMBL" id="TQM66129.1"/>
    </source>
</evidence>